<dbReference type="EMBL" id="JBBNAE010000006">
    <property type="protein sequence ID" value="KAK9116785.1"/>
    <property type="molecule type" value="Genomic_DNA"/>
</dbReference>
<accession>A0AAP0NT38</accession>
<keyword evidence="2" id="KW-1185">Reference proteome</keyword>
<reference evidence="1 2" key="1">
    <citation type="submission" date="2024-01" db="EMBL/GenBank/DDBJ databases">
        <title>Genome assemblies of Stephania.</title>
        <authorList>
            <person name="Yang L."/>
        </authorList>
    </citation>
    <scope>NUCLEOTIDE SEQUENCE [LARGE SCALE GENOMIC DNA]</scope>
    <source>
        <strain evidence="1">QJT</strain>
        <tissue evidence="1">Leaf</tissue>
    </source>
</reference>
<protein>
    <submittedName>
        <fullName evidence="1">Uncharacterized protein</fullName>
    </submittedName>
</protein>
<sequence>MQTQRKEFLKMCDYLSKMEDLTDGLSLAGELMNDDDFISNTLIGLDVKYLFITTVLHRQLNLD</sequence>
<name>A0AAP0NT38_9MAGN</name>
<gene>
    <name evidence="1" type="ORF">Sjap_015732</name>
</gene>
<dbReference type="Proteomes" id="UP001417504">
    <property type="component" value="Unassembled WGS sequence"/>
</dbReference>
<dbReference type="AlphaFoldDB" id="A0AAP0NT38"/>
<evidence type="ECO:0000313" key="1">
    <source>
        <dbReference type="EMBL" id="KAK9116785.1"/>
    </source>
</evidence>
<proteinExistence type="predicted"/>
<evidence type="ECO:0000313" key="2">
    <source>
        <dbReference type="Proteomes" id="UP001417504"/>
    </source>
</evidence>
<organism evidence="1 2">
    <name type="scientific">Stephania japonica</name>
    <dbReference type="NCBI Taxonomy" id="461633"/>
    <lineage>
        <taxon>Eukaryota</taxon>
        <taxon>Viridiplantae</taxon>
        <taxon>Streptophyta</taxon>
        <taxon>Embryophyta</taxon>
        <taxon>Tracheophyta</taxon>
        <taxon>Spermatophyta</taxon>
        <taxon>Magnoliopsida</taxon>
        <taxon>Ranunculales</taxon>
        <taxon>Menispermaceae</taxon>
        <taxon>Menispermoideae</taxon>
        <taxon>Cissampelideae</taxon>
        <taxon>Stephania</taxon>
    </lineage>
</organism>
<comment type="caution">
    <text evidence="1">The sequence shown here is derived from an EMBL/GenBank/DDBJ whole genome shotgun (WGS) entry which is preliminary data.</text>
</comment>